<name>A0AA45BBN1_BURVI</name>
<dbReference type="Proteomes" id="UP000237632">
    <property type="component" value="Unassembled WGS sequence"/>
</dbReference>
<sequence length="478" mass="51121">MRWRPRAASRRRSRESCLNTVRGQPFSGSKCCRAIESTMHNIELYFGSTEELNSSEQQALERVVRWLAEHEQAAVILCDISVNGRQVDILVGTETTTLQFEVKGFRAPVTGQENGEWTLNYADGSTRRVGNGYLQALRNNQALRNAMSEHRPDGEAVSYPKGAVLFEPEIPPGSNLRIHVDPRVEICGADALELLLSTRGREPWPLAWLRAFAHERELIPRAIPGATAARTVERASAPTWEVVAMPVASIVKAAEVVEAAEPASSRAPAPVRPASRAADENTTFTVAPRPAAERGHVSQDTARHAPLATARTGGHTPFGSGDAIARRPKRRRTVLRYASVAIAAAAIAYAAAHRHRAATVAATPTAASQPVGHTARAPAKAPRSERHGAVRQAAHESRAPVASASPNDMATAARTRADEMRAPVAVVAAMAAPATSAITCPAGVDRLGCNGRTGTLAAPECPPAFHAQGNTCVRDREN</sequence>
<organism evidence="4 5">
    <name type="scientific">Burkholderia vietnamiensis</name>
    <dbReference type="NCBI Taxonomy" id="60552"/>
    <lineage>
        <taxon>Bacteria</taxon>
        <taxon>Pseudomonadati</taxon>
        <taxon>Pseudomonadota</taxon>
        <taxon>Betaproteobacteria</taxon>
        <taxon>Burkholderiales</taxon>
        <taxon>Burkholderiaceae</taxon>
        <taxon>Burkholderia</taxon>
        <taxon>Burkholderia cepacia complex</taxon>
    </lineage>
</organism>
<evidence type="ECO:0000256" key="1">
    <source>
        <dbReference type="SAM" id="MobiDB-lite"/>
    </source>
</evidence>
<feature type="transmembrane region" description="Helical" evidence="2">
    <location>
        <begin position="334"/>
        <end position="352"/>
    </location>
</feature>
<comment type="caution">
    <text evidence="4">The sequence shown here is derived from an EMBL/GenBank/DDBJ whole genome shotgun (WGS) entry which is preliminary data.</text>
</comment>
<keyword evidence="2" id="KW-1133">Transmembrane helix</keyword>
<feature type="compositionally biased region" description="Low complexity" evidence="1">
    <location>
        <begin position="261"/>
        <end position="276"/>
    </location>
</feature>
<gene>
    <name evidence="4" type="ORF">C6T65_30270</name>
</gene>
<feature type="region of interest" description="Disordered" evidence="1">
    <location>
        <begin position="361"/>
        <end position="407"/>
    </location>
</feature>
<keyword evidence="2" id="KW-0812">Transmembrane</keyword>
<reference evidence="4 5" key="1">
    <citation type="submission" date="2018-03" db="EMBL/GenBank/DDBJ databases">
        <authorList>
            <person name="Nguyen K."/>
            <person name="Fouts D."/>
            <person name="Sutton G."/>
        </authorList>
    </citation>
    <scope>NUCLEOTIDE SEQUENCE [LARGE SCALE GENOMIC DNA]</scope>
    <source>
        <strain evidence="4 5">AU3578</strain>
    </source>
</reference>
<feature type="compositionally biased region" description="Basic and acidic residues" evidence="1">
    <location>
        <begin position="382"/>
        <end position="398"/>
    </location>
</feature>
<evidence type="ECO:0000313" key="4">
    <source>
        <dbReference type="EMBL" id="PRH38711.1"/>
    </source>
</evidence>
<dbReference type="PROSITE" id="PS50965">
    <property type="entry name" value="NERD"/>
    <property type="match status" value="1"/>
</dbReference>
<feature type="domain" description="NERD" evidence="3">
    <location>
        <begin position="51"/>
        <end position="166"/>
    </location>
</feature>
<feature type="region of interest" description="Disordered" evidence="1">
    <location>
        <begin position="261"/>
        <end position="327"/>
    </location>
</feature>
<dbReference type="Pfam" id="PF08378">
    <property type="entry name" value="NERD"/>
    <property type="match status" value="1"/>
</dbReference>
<keyword evidence="2" id="KW-0472">Membrane</keyword>
<accession>A0AA45BBN1</accession>
<dbReference type="AlphaFoldDB" id="A0AA45BBN1"/>
<feature type="compositionally biased region" description="Basic and acidic residues" evidence="1">
    <location>
        <begin position="291"/>
        <end position="303"/>
    </location>
</feature>
<proteinExistence type="predicted"/>
<evidence type="ECO:0000256" key="2">
    <source>
        <dbReference type="SAM" id="Phobius"/>
    </source>
</evidence>
<evidence type="ECO:0000259" key="3">
    <source>
        <dbReference type="PROSITE" id="PS50965"/>
    </source>
</evidence>
<evidence type="ECO:0000313" key="5">
    <source>
        <dbReference type="Proteomes" id="UP000237632"/>
    </source>
</evidence>
<dbReference type="EMBL" id="PVHK01000230">
    <property type="protein sequence ID" value="PRH38711.1"/>
    <property type="molecule type" value="Genomic_DNA"/>
</dbReference>
<protein>
    <recommendedName>
        <fullName evidence="3">NERD domain-containing protein</fullName>
    </recommendedName>
</protein>
<dbReference type="InterPro" id="IPR011528">
    <property type="entry name" value="NERD"/>
</dbReference>